<keyword evidence="14" id="KW-1185">Reference proteome</keyword>
<dbReference type="Pfam" id="PF00672">
    <property type="entry name" value="HAMP"/>
    <property type="match status" value="1"/>
</dbReference>
<evidence type="ECO:0000256" key="1">
    <source>
        <dbReference type="ARBA" id="ARBA00000085"/>
    </source>
</evidence>
<evidence type="ECO:0000313" key="14">
    <source>
        <dbReference type="Proteomes" id="UP000632828"/>
    </source>
</evidence>
<keyword evidence="9" id="KW-0902">Two-component regulatory system</keyword>
<keyword evidence="8" id="KW-0067">ATP-binding</keyword>
<dbReference type="SMART" id="SM00304">
    <property type="entry name" value="HAMP"/>
    <property type="match status" value="1"/>
</dbReference>
<dbReference type="GO" id="GO:0016020">
    <property type="term" value="C:membrane"/>
    <property type="evidence" value="ECO:0007669"/>
    <property type="project" value="UniProtKB-SubCell"/>
</dbReference>
<dbReference type="InterPro" id="IPR004358">
    <property type="entry name" value="Sig_transdc_His_kin-like_C"/>
</dbReference>
<evidence type="ECO:0000256" key="3">
    <source>
        <dbReference type="ARBA" id="ARBA00012438"/>
    </source>
</evidence>
<reference evidence="13" key="1">
    <citation type="submission" date="2020-09" db="EMBL/GenBank/DDBJ databases">
        <title>Pelobacter alkaliphilus sp. nov., a novel anaerobic arsenate-reducing bacterium from terrestrial mud volcano.</title>
        <authorList>
            <person name="Khomyakova M.A."/>
            <person name="Merkel A.Y."/>
            <person name="Slobodkin A.I."/>
        </authorList>
    </citation>
    <scope>NUCLEOTIDE SEQUENCE</scope>
    <source>
        <strain evidence="13">M08fum</strain>
    </source>
</reference>
<dbReference type="InterPro" id="IPR036097">
    <property type="entry name" value="HisK_dim/P_sf"/>
</dbReference>
<dbReference type="InterPro" id="IPR036890">
    <property type="entry name" value="HATPase_C_sf"/>
</dbReference>
<evidence type="ECO:0000256" key="9">
    <source>
        <dbReference type="ARBA" id="ARBA00023012"/>
    </source>
</evidence>
<dbReference type="PROSITE" id="PS50109">
    <property type="entry name" value="HIS_KIN"/>
    <property type="match status" value="1"/>
</dbReference>
<comment type="caution">
    <text evidence="13">The sequence shown here is derived from an EMBL/GenBank/DDBJ whole genome shotgun (WGS) entry which is preliminary data.</text>
</comment>
<dbReference type="InterPro" id="IPR003594">
    <property type="entry name" value="HATPase_dom"/>
</dbReference>
<accession>A0A8J6QLT0</accession>
<dbReference type="CDD" id="cd06225">
    <property type="entry name" value="HAMP"/>
    <property type="match status" value="1"/>
</dbReference>
<dbReference type="Proteomes" id="UP000632828">
    <property type="component" value="Unassembled WGS sequence"/>
</dbReference>
<feature type="domain" description="HAMP" evidence="12">
    <location>
        <begin position="182"/>
        <end position="234"/>
    </location>
</feature>
<dbReference type="Pfam" id="PF00512">
    <property type="entry name" value="HisKA"/>
    <property type="match status" value="1"/>
</dbReference>
<dbReference type="PRINTS" id="PR00344">
    <property type="entry name" value="BCTRLSENSOR"/>
</dbReference>
<keyword evidence="10" id="KW-1133">Transmembrane helix</keyword>
<sequence>MRLTIKITLAILLGVVLIFSVYSYLSIQREREQLKRNLSREARHIGESLRVMVTELWQQHGEEEALGFLLRANQGYSETLVRWVWVSNDGPASYQPRVPVAHLDRLRFEETVTLMAASDEGHDFLLTYLPVLLPGERMGAIELTESMAEMHDYIQESLRRSAIVVGALVVSGLLLMTVLGSIWVGRPMRKLRAQAERIGTGDFSTSVNLSGSDELAELSNTIERMRGQLAQARDAEQAAHAAKFEALEKLRHTERLATLGQLSAGMAHELGTPLNVIAGRAKLITREGMALEDITRSATIIHEQAQRMTGIMRQLLSFARRGEARKQRVDLNLVMRAVLPLLEPTLNKQQVELCIDEAPAELLVCADSAQMQQVLLNLILNGIHAMPDGGKISLSSYPAAAVSVPDGFENPDQSWVCLQVSDQGSGIELEVQKHMFDPFFTTKDVGEGTGLGLSIAYGIVQEHGGWIAVESVPGKGSTFRVYLPVDCRGELP</sequence>
<dbReference type="GO" id="GO:0000155">
    <property type="term" value="F:phosphorelay sensor kinase activity"/>
    <property type="evidence" value="ECO:0007669"/>
    <property type="project" value="InterPro"/>
</dbReference>
<organism evidence="13 14">
    <name type="scientific">Pelovirga terrestris</name>
    <dbReference type="NCBI Taxonomy" id="2771352"/>
    <lineage>
        <taxon>Bacteria</taxon>
        <taxon>Pseudomonadati</taxon>
        <taxon>Thermodesulfobacteriota</taxon>
        <taxon>Desulfuromonadia</taxon>
        <taxon>Geobacterales</taxon>
        <taxon>Geobacteraceae</taxon>
        <taxon>Pelovirga</taxon>
    </lineage>
</organism>
<dbReference type="SMART" id="SM00387">
    <property type="entry name" value="HATPase_c"/>
    <property type="match status" value="1"/>
</dbReference>
<protein>
    <recommendedName>
        <fullName evidence="3">histidine kinase</fullName>
        <ecNumber evidence="3">2.7.13.3</ecNumber>
    </recommendedName>
</protein>
<dbReference type="GO" id="GO:0005524">
    <property type="term" value="F:ATP binding"/>
    <property type="evidence" value="ECO:0007669"/>
    <property type="project" value="UniProtKB-KW"/>
</dbReference>
<dbReference type="Gene3D" id="6.10.340.10">
    <property type="match status" value="1"/>
</dbReference>
<keyword evidence="7" id="KW-0418">Kinase</keyword>
<dbReference type="InterPro" id="IPR005467">
    <property type="entry name" value="His_kinase_dom"/>
</dbReference>
<dbReference type="PROSITE" id="PS50885">
    <property type="entry name" value="HAMP"/>
    <property type="match status" value="1"/>
</dbReference>
<dbReference type="Gene3D" id="1.10.287.130">
    <property type="match status" value="1"/>
</dbReference>
<dbReference type="RefSeq" id="WP_191155739.1">
    <property type="nucleotide sequence ID" value="NZ_JACWUN010000009.1"/>
</dbReference>
<feature type="domain" description="Histidine kinase" evidence="11">
    <location>
        <begin position="265"/>
        <end position="487"/>
    </location>
</feature>
<evidence type="ECO:0000256" key="7">
    <source>
        <dbReference type="ARBA" id="ARBA00022777"/>
    </source>
</evidence>
<dbReference type="PANTHER" id="PTHR43065">
    <property type="entry name" value="SENSOR HISTIDINE KINASE"/>
    <property type="match status" value="1"/>
</dbReference>
<feature type="transmembrane region" description="Helical" evidence="10">
    <location>
        <begin position="162"/>
        <end position="184"/>
    </location>
</feature>
<dbReference type="EMBL" id="JACWUN010000009">
    <property type="protein sequence ID" value="MBD1400804.1"/>
    <property type="molecule type" value="Genomic_DNA"/>
</dbReference>
<dbReference type="SUPFAM" id="SSF158472">
    <property type="entry name" value="HAMP domain-like"/>
    <property type="match status" value="1"/>
</dbReference>
<evidence type="ECO:0000256" key="6">
    <source>
        <dbReference type="ARBA" id="ARBA00022741"/>
    </source>
</evidence>
<dbReference type="AlphaFoldDB" id="A0A8J6QLT0"/>
<dbReference type="PANTHER" id="PTHR43065:SF10">
    <property type="entry name" value="PEROXIDE STRESS-ACTIVATED HISTIDINE KINASE MAK3"/>
    <property type="match status" value="1"/>
</dbReference>
<comment type="catalytic activity">
    <reaction evidence="1">
        <text>ATP + protein L-histidine = ADP + protein N-phospho-L-histidine.</text>
        <dbReference type="EC" id="2.7.13.3"/>
    </reaction>
</comment>
<keyword evidence="10" id="KW-0472">Membrane</keyword>
<evidence type="ECO:0000259" key="12">
    <source>
        <dbReference type="PROSITE" id="PS50885"/>
    </source>
</evidence>
<keyword evidence="10" id="KW-0812">Transmembrane</keyword>
<dbReference type="Pfam" id="PF02518">
    <property type="entry name" value="HATPase_c"/>
    <property type="match status" value="1"/>
</dbReference>
<dbReference type="Gene3D" id="3.30.565.10">
    <property type="entry name" value="Histidine kinase-like ATPase, C-terminal domain"/>
    <property type="match status" value="1"/>
</dbReference>
<name>A0A8J6QLT0_9BACT</name>
<evidence type="ECO:0000256" key="5">
    <source>
        <dbReference type="ARBA" id="ARBA00022679"/>
    </source>
</evidence>
<evidence type="ECO:0000256" key="10">
    <source>
        <dbReference type="SAM" id="Phobius"/>
    </source>
</evidence>
<keyword evidence="6" id="KW-0547">Nucleotide-binding</keyword>
<evidence type="ECO:0000256" key="8">
    <source>
        <dbReference type="ARBA" id="ARBA00022840"/>
    </source>
</evidence>
<dbReference type="CDD" id="cd00082">
    <property type="entry name" value="HisKA"/>
    <property type="match status" value="1"/>
</dbReference>
<dbReference type="SMART" id="SM00388">
    <property type="entry name" value="HisKA"/>
    <property type="match status" value="1"/>
</dbReference>
<gene>
    <name evidence="13" type="ORF">ICT70_08990</name>
</gene>
<evidence type="ECO:0000256" key="4">
    <source>
        <dbReference type="ARBA" id="ARBA00022553"/>
    </source>
</evidence>
<evidence type="ECO:0000259" key="11">
    <source>
        <dbReference type="PROSITE" id="PS50109"/>
    </source>
</evidence>
<evidence type="ECO:0000256" key="2">
    <source>
        <dbReference type="ARBA" id="ARBA00004370"/>
    </source>
</evidence>
<dbReference type="InterPro" id="IPR003661">
    <property type="entry name" value="HisK_dim/P_dom"/>
</dbReference>
<dbReference type="EC" id="2.7.13.3" evidence="3"/>
<keyword evidence="4" id="KW-0597">Phosphoprotein</keyword>
<evidence type="ECO:0000313" key="13">
    <source>
        <dbReference type="EMBL" id="MBD1400804.1"/>
    </source>
</evidence>
<comment type="subcellular location">
    <subcellularLocation>
        <location evidence="2">Membrane</location>
    </subcellularLocation>
</comment>
<dbReference type="InterPro" id="IPR003660">
    <property type="entry name" value="HAMP_dom"/>
</dbReference>
<proteinExistence type="predicted"/>
<dbReference type="SUPFAM" id="SSF55874">
    <property type="entry name" value="ATPase domain of HSP90 chaperone/DNA topoisomerase II/histidine kinase"/>
    <property type="match status" value="1"/>
</dbReference>
<dbReference type="SUPFAM" id="SSF47384">
    <property type="entry name" value="Homodimeric domain of signal transducing histidine kinase"/>
    <property type="match status" value="1"/>
</dbReference>
<keyword evidence="5" id="KW-0808">Transferase</keyword>